<reference evidence="2" key="1">
    <citation type="submission" date="2016-10" db="EMBL/GenBank/DDBJ databases">
        <authorList>
            <person name="Varghese N."/>
            <person name="Submissions S."/>
        </authorList>
    </citation>
    <scope>NUCLEOTIDE SEQUENCE [LARGE SCALE GENOMIC DNA]</scope>
    <source>
        <strain evidence="2">BS3660</strain>
    </source>
</reference>
<name>A0A1H4KLI3_PSEJE</name>
<gene>
    <name evidence="1" type="ORF">SAMN04490187_1180</name>
</gene>
<sequence>MKTMDMENLAHITSLTTLMPTPSLVRALLAALGSLQIFLRINCIPLTKESL</sequence>
<protein>
    <submittedName>
        <fullName evidence="1">Uncharacterized protein</fullName>
    </submittedName>
</protein>
<dbReference type="Proteomes" id="UP000198542">
    <property type="component" value="Unassembled WGS sequence"/>
</dbReference>
<organism evidence="1 2">
    <name type="scientific">Pseudomonas jessenii</name>
    <dbReference type="NCBI Taxonomy" id="77298"/>
    <lineage>
        <taxon>Bacteria</taxon>
        <taxon>Pseudomonadati</taxon>
        <taxon>Pseudomonadota</taxon>
        <taxon>Gammaproteobacteria</taxon>
        <taxon>Pseudomonadales</taxon>
        <taxon>Pseudomonadaceae</taxon>
        <taxon>Pseudomonas</taxon>
    </lineage>
</organism>
<dbReference type="EMBL" id="FNTC01000002">
    <property type="protein sequence ID" value="SEB59429.1"/>
    <property type="molecule type" value="Genomic_DNA"/>
</dbReference>
<dbReference type="AlphaFoldDB" id="A0A1H4KLI3"/>
<evidence type="ECO:0000313" key="2">
    <source>
        <dbReference type="Proteomes" id="UP000198542"/>
    </source>
</evidence>
<accession>A0A1H4KLI3</accession>
<keyword evidence="2" id="KW-1185">Reference proteome</keyword>
<evidence type="ECO:0000313" key="1">
    <source>
        <dbReference type="EMBL" id="SEB59429.1"/>
    </source>
</evidence>
<proteinExistence type="predicted"/>